<gene>
    <name evidence="1" type="ORF">HP507_03275</name>
</gene>
<dbReference type="RefSeq" id="WP_175350422.1">
    <property type="nucleotide sequence ID" value="NZ_BAAAWQ010000001.1"/>
</dbReference>
<proteinExistence type="predicted"/>
<reference evidence="1 2" key="1">
    <citation type="submission" date="2020-05" db="EMBL/GenBank/DDBJ databases">
        <title>Genome Sequencing of Type Strains.</title>
        <authorList>
            <person name="Lemaire J.F."/>
            <person name="Inderbitzin P."/>
            <person name="Gregorio O.A."/>
            <person name="Collins S.B."/>
            <person name="Wespe N."/>
            <person name="Knight-Connoni V."/>
        </authorList>
    </citation>
    <scope>NUCLEOTIDE SEQUENCE [LARGE SCALE GENOMIC DNA]</scope>
    <source>
        <strain evidence="1 2">ATCC 19096</strain>
    </source>
</reference>
<sequence length="99" mass="11295">MDIASRLRARWVLLQTSRELERLVLLAAQDPESDETAFEVIRRTRRRVRTAEVCDSAEAANITREELIKALKALHAGTHIGVLSHELIRRTLTELPNEP</sequence>
<protein>
    <submittedName>
        <fullName evidence="1">Uncharacterized protein</fullName>
    </submittedName>
</protein>
<keyword evidence="2" id="KW-1185">Reference proteome</keyword>
<evidence type="ECO:0000313" key="2">
    <source>
        <dbReference type="Proteomes" id="UP000573001"/>
    </source>
</evidence>
<dbReference type="EMBL" id="JABMCE010000052">
    <property type="protein sequence ID" value="NUU12861.1"/>
    <property type="molecule type" value="Genomic_DNA"/>
</dbReference>
<comment type="caution">
    <text evidence="1">The sequence shown here is derived from an EMBL/GenBank/DDBJ whole genome shotgun (WGS) entry which is preliminary data.</text>
</comment>
<dbReference type="Proteomes" id="UP000573001">
    <property type="component" value="Unassembled WGS sequence"/>
</dbReference>
<evidence type="ECO:0000313" key="1">
    <source>
        <dbReference type="EMBL" id="NUU12861.1"/>
    </source>
</evidence>
<organism evidence="1 2">
    <name type="scientific">Curtobacterium pusillum</name>
    <dbReference type="NCBI Taxonomy" id="69373"/>
    <lineage>
        <taxon>Bacteria</taxon>
        <taxon>Bacillati</taxon>
        <taxon>Actinomycetota</taxon>
        <taxon>Actinomycetes</taxon>
        <taxon>Micrococcales</taxon>
        <taxon>Microbacteriaceae</taxon>
        <taxon>Curtobacterium</taxon>
    </lineage>
</organism>
<name>A0ABX2MC00_9MICO</name>
<accession>A0ABX2MC00</accession>